<evidence type="ECO:0000313" key="1">
    <source>
        <dbReference type="EMBL" id="GAG14644.1"/>
    </source>
</evidence>
<accession>X0V910</accession>
<dbReference type="EMBL" id="BARS01038970">
    <property type="protein sequence ID" value="GAG14644.1"/>
    <property type="molecule type" value="Genomic_DNA"/>
</dbReference>
<comment type="caution">
    <text evidence="1">The sequence shown here is derived from an EMBL/GenBank/DDBJ whole genome shotgun (WGS) entry which is preliminary data.</text>
</comment>
<gene>
    <name evidence="1" type="ORF">S01H1_59575</name>
</gene>
<reference evidence="1" key="1">
    <citation type="journal article" date="2014" name="Front. Microbiol.">
        <title>High frequency of phylogenetically diverse reductive dehalogenase-homologous genes in deep subseafloor sedimentary metagenomes.</title>
        <authorList>
            <person name="Kawai M."/>
            <person name="Futagami T."/>
            <person name="Toyoda A."/>
            <person name="Takaki Y."/>
            <person name="Nishi S."/>
            <person name="Hori S."/>
            <person name="Arai W."/>
            <person name="Tsubouchi T."/>
            <person name="Morono Y."/>
            <person name="Uchiyama I."/>
            <person name="Ito T."/>
            <person name="Fujiyama A."/>
            <person name="Inagaki F."/>
            <person name="Takami H."/>
        </authorList>
    </citation>
    <scope>NUCLEOTIDE SEQUENCE</scope>
    <source>
        <strain evidence="1">Expedition CK06-06</strain>
    </source>
</reference>
<organism evidence="1">
    <name type="scientific">marine sediment metagenome</name>
    <dbReference type="NCBI Taxonomy" id="412755"/>
    <lineage>
        <taxon>unclassified sequences</taxon>
        <taxon>metagenomes</taxon>
        <taxon>ecological metagenomes</taxon>
    </lineage>
</organism>
<feature type="non-terminal residue" evidence="1">
    <location>
        <position position="1"/>
    </location>
</feature>
<sequence>IDYEPSAEVAPVTIDGKLQFTVKHYDFKKLKKALLALGSKDRQEREGVKRYSIRQIHWALSDVSRKFNMGPSSATKDLREEVIKNLPQKWDDKYYLEAHINFNRNWLTGSEPEEYTLTFTILNNSNKTLESGVLGSRVYVDGKELKDWKNILRRALKDKKAKCIAAGAGLKFSHRFNTYVKEKGKHEIVWQVNDIALKKVALTVRGDGE</sequence>
<dbReference type="AlphaFoldDB" id="X0V910"/>
<proteinExistence type="predicted"/>
<name>X0V910_9ZZZZ</name>
<protein>
    <submittedName>
        <fullName evidence="1">Uncharacterized protein</fullName>
    </submittedName>
</protein>